<dbReference type="PROSITE" id="PS00211">
    <property type="entry name" value="ABC_TRANSPORTER_1"/>
    <property type="match status" value="1"/>
</dbReference>
<dbReference type="FunFam" id="3.40.50.300:FF:000056">
    <property type="entry name" value="Cell division ATP-binding protein FtsE"/>
    <property type="match status" value="1"/>
</dbReference>
<comment type="function">
    <text evidence="9">Part of the ABC transporter FtsEX involved in cellular division.</text>
</comment>
<dbReference type="InterPro" id="IPR027417">
    <property type="entry name" value="P-loop_NTPase"/>
</dbReference>
<evidence type="ECO:0000256" key="8">
    <source>
        <dbReference type="ARBA" id="ARBA00023306"/>
    </source>
</evidence>
<evidence type="ECO:0000256" key="4">
    <source>
        <dbReference type="ARBA" id="ARBA00022618"/>
    </source>
</evidence>
<dbReference type="GO" id="GO:0016887">
    <property type="term" value="F:ATP hydrolysis activity"/>
    <property type="evidence" value="ECO:0007669"/>
    <property type="project" value="InterPro"/>
</dbReference>
<dbReference type="GO" id="GO:0051301">
    <property type="term" value="P:cell division"/>
    <property type="evidence" value="ECO:0007669"/>
    <property type="project" value="UniProtKB-UniRule"/>
</dbReference>
<dbReference type="Proteomes" id="UP000178162">
    <property type="component" value="Unassembled WGS sequence"/>
</dbReference>
<dbReference type="SUPFAM" id="SSF52540">
    <property type="entry name" value="P-loop containing nucleoside triphosphate hydrolases"/>
    <property type="match status" value="1"/>
</dbReference>
<keyword evidence="7 9" id="KW-0472">Membrane</keyword>
<evidence type="ECO:0000256" key="1">
    <source>
        <dbReference type="ARBA" id="ARBA00005417"/>
    </source>
</evidence>
<keyword evidence="6 9" id="KW-0067">ATP-binding</keyword>
<evidence type="ECO:0000256" key="9">
    <source>
        <dbReference type="RuleBase" id="RU365094"/>
    </source>
</evidence>
<evidence type="ECO:0000313" key="11">
    <source>
        <dbReference type="EMBL" id="OGY25104.1"/>
    </source>
</evidence>
<dbReference type="SMART" id="SM00382">
    <property type="entry name" value="AAA"/>
    <property type="match status" value="1"/>
</dbReference>
<comment type="similarity">
    <text evidence="1 9">Belongs to the ABC transporter superfamily.</text>
</comment>
<sequence length="228" mass="25367">MISFHKVTKQYNGQPAIAEVSLEIPDSEFVFVVGPSGAGKSTILKLIIREELPSRGKVFVDEWDIANLSDQLIPHLRRKVGTVFQDFKLLPQRTVYENIAFPLEIVGLGDAEIDSNVREVLELINLAGKADHFPQQLSGGEAQKVAIARAMILRPEILLADEPTGNLDPQSAWEIMQLLAKLNDLGTTVIMATHNMDISSSLPHRKIHLMEGRLVKDTKDKKGKKEEN</sequence>
<evidence type="ECO:0000256" key="3">
    <source>
        <dbReference type="ARBA" id="ARBA00022475"/>
    </source>
</evidence>
<dbReference type="PANTHER" id="PTHR24220:SF470">
    <property type="entry name" value="CELL DIVISION ATP-BINDING PROTEIN FTSE"/>
    <property type="match status" value="1"/>
</dbReference>
<evidence type="ECO:0000256" key="5">
    <source>
        <dbReference type="ARBA" id="ARBA00022741"/>
    </source>
</evidence>
<keyword evidence="8 9" id="KW-0131">Cell cycle</keyword>
<keyword evidence="4 9" id="KW-0132">Cell division</keyword>
<dbReference type="EMBL" id="MHCR01000024">
    <property type="protein sequence ID" value="OGY25104.1"/>
    <property type="molecule type" value="Genomic_DNA"/>
</dbReference>
<dbReference type="InterPro" id="IPR003439">
    <property type="entry name" value="ABC_transporter-like_ATP-bd"/>
</dbReference>
<comment type="caution">
    <text evidence="11">The sequence shown here is derived from an EMBL/GenBank/DDBJ whole genome shotgun (WGS) entry which is preliminary data.</text>
</comment>
<dbReference type="NCBIfam" id="TIGR02673">
    <property type="entry name" value="FtsE"/>
    <property type="match status" value="1"/>
</dbReference>
<dbReference type="PANTHER" id="PTHR24220">
    <property type="entry name" value="IMPORT ATP-BINDING PROTEIN"/>
    <property type="match status" value="1"/>
</dbReference>
<dbReference type="STRING" id="1802595.A2134_01985"/>
<proteinExistence type="inferred from homology"/>
<dbReference type="PROSITE" id="PS50893">
    <property type="entry name" value="ABC_TRANSPORTER_2"/>
    <property type="match status" value="1"/>
</dbReference>
<protein>
    <recommendedName>
        <fullName evidence="2 9">Cell division ATP-binding protein FtsE</fullName>
    </recommendedName>
</protein>
<keyword evidence="5 9" id="KW-0547">Nucleotide-binding</keyword>
<dbReference type="InterPro" id="IPR017871">
    <property type="entry name" value="ABC_transporter-like_CS"/>
</dbReference>
<feature type="domain" description="ABC transporter" evidence="10">
    <location>
        <begin position="2"/>
        <end position="228"/>
    </location>
</feature>
<comment type="subcellular location">
    <subcellularLocation>
        <location evidence="9">Cell membrane</location>
        <topology evidence="9">Peripheral membrane protein</topology>
        <orientation evidence="9">Cytoplasmic side</orientation>
    </subcellularLocation>
</comment>
<dbReference type="InterPro" id="IPR015854">
    <property type="entry name" value="ABC_transpr_LolD-like"/>
</dbReference>
<dbReference type="InterPro" id="IPR005286">
    <property type="entry name" value="Cell_div_FtsE"/>
</dbReference>
<accession>A0A1G1WBW2</accession>
<dbReference type="Pfam" id="PF00005">
    <property type="entry name" value="ABC_tran"/>
    <property type="match status" value="1"/>
</dbReference>
<comment type="subunit">
    <text evidence="9">Homodimer. Forms a membrane-associated complex with FtsX.</text>
</comment>
<name>A0A1G1WBW2_9BACT</name>
<evidence type="ECO:0000259" key="10">
    <source>
        <dbReference type="PROSITE" id="PS50893"/>
    </source>
</evidence>
<evidence type="ECO:0000256" key="6">
    <source>
        <dbReference type="ARBA" id="ARBA00022840"/>
    </source>
</evidence>
<evidence type="ECO:0000313" key="12">
    <source>
        <dbReference type="Proteomes" id="UP000178162"/>
    </source>
</evidence>
<dbReference type="GO" id="GO:0005886">
    <property type="term" value="C:plasma membrane"/>
    <property type="evidence" value="ECO:0007669"/>
    <property type="project" value="UniProtKB-SubCell"/>
</dbReference>
<reference evidence="11 12" key="1">
    <citation type="journal article" date="2016" name="Nat. Commun.">
        <title>Thousands of microbial genomes shed light on interconnected biogeochemical processes in an aquifer system.</title>
        <authorList>
            <person name="Anantharaman K."/>
            <person name="Brown C.T."/>
            <person name="Hug L.A."/>
            <person name="Sharon I."/>
            <person name="Castelle C.J."/>
            <person name="Probst A.J."/>
            <person name="Thomas B.C."/>
            <person name="Singh A."/>
            <person name="Wilkins M.J."/>
            <person name="Karaoz U."/>
            <person name="Brodie E.L."/>
            <person name="Williams K.H."/>
            <person name="Hubbard S.S."/>
            <person name="Banfield J.F."/>
        </authorList>
    </citation>
    <scope>NUCLEOTIDE SEQUENCE [LARGE SCALE GENOMIC DNA]</scope>
</reference>
<evidence type="ECO:0000256" key="7">
    <source>
        <dbReference type="ARBA" id="ARBA00023136"/>
    </source>
</evidence>
<dbReference type="GO" id="GO:0022857">
    <property type="term" value="F:transmembrane transporter activity"/>
    <property type="evidence" value="ECO:0007669"/>
    <property type="project" value="TreeGrafter"/>
</dbReference>
<evidence type="ECO:0000256" key="2">
    <source>
        <dbReference type="ARBA" id="ARBA00020019"/>
    </source>
</evidence>
<dbReference type="InterPro" id="IPR003593">
    <property type="entry name" value="AAA+_ATPase"/>
</dbReference>
<organism evidence="11 12">
    <name type="scientific">Candidatus Woykebacteria bacterium RBG_16_39_9b</name>
    <dbReference type="NCBI Taxonomy" id="1802595"/>
    <lineage>
        <taxon>Bacteria</taxon>
        <taxon>Candidatus Woykeibacteriota</taxon>
    </lineage>
</organism>
<gene>
    <name evidence="9" type="primary">ftsE</name>
    <name evidence="11" type="ORF">A2134_01985</name>
</gene>
<dbReference type="AlphaFoldDB" id="A0A1G1WBW2"/>
<dbReference type="Gene3D" id="3.40.50.300">
    <property type="entry name" value="P-loop containing nucleotide triphosphate hydrolases"/>
    <property type="match status" value="1"/>
</dbReference>
<dbReference type="GO" id="GO:0005524">
    <property type="term" value="F:ATP binding"/>
    <property type="evidence" value="ECO:0007669"/>
    <property type="project" value="UniProtKB-UniRule"/>
</dbReference>
<keyword evidence="3 9" id="KW-1003">Cell membrane</keyword>